<organism evidence="2 3">
    <name type="scientific">Crateriforma conspicua</name>
    <dbReference type="NCBI Taxonomy" id="2527996"/>
    <lineage>
        <taxon>Bacteria</taxon>
        <taxon>Pseudomonadati</taxon>
        <taxon>Planctomycetota</taxon>
        <taxon>Planctomycetia</taxon>
        <taxon>Planctomycetales</taxon>
        <taxon>Planctomycetaceae</taxon>
        <taxon>Crateriforma</taxon>
    </lineage>
</organism>
<evidence type="ECO:0000256" key="1">
    <source>
        <dbReference type="ARBA" id="ARBA00022649"/>
    </source>
</evidence>
<dbReference type="RefSeq" id="WP_197204011.1">
    <property type="nucleotide sequence ID" value="NZ_SJPL01000001.1"/>
</dbReference>
<dbReference type="AlphaFoldDB" id="A0A5C5YC25"/>
<keyword evidence="3" id="KW-1185">Reference proteome</keyword>
<dbReference type="Proteomes" id="UP000317238">
    <property type="component" value="Unassembled WGS sequence"/>
</dbReference>
<evidence type="ECO:0008006" key="4">
    <source>
        <dbReference type="Google" id="ProtNLM"/>
    </source>
</evidence>
<accession>A0A5C5YC25</accession>
<name>A0A5C5YC25_9PLAN</name>
<reference evidence="2 3" key="1">
    <citation type="submission" date="2019-02" db="EMBL/GenBank/DDBJ databases">
        <title>Deep-cultivation of Planctomycetes and their phenomic and genomic characterization uncovers novel biology.</title>
        <authorList>
            <person name="Wiegand S."/>
            <person name="Jogler M."/>
            <person name="Boedeker C."/>
            <person name="Pinto D."/>
            <person name="Vollmers J."/>
            <person name="Rivas-Marin E."/>
            <person name="Kohn T."/>
            <person name="Peeters S.H."/>
            <person name="Heuer A."/>
            <person name="Rast P."/>
            <person name="Oberbeckmann S."/>
            <person name="Bunk B."/>
            <person name="Jeske O."/>
            <person name="Meyerdierks A."/>
            <person name="Storesund J.E."/>
            <person name="Kallscheuer N."/>
            <person name="Luecker S."/>
            <person name="Lage O.M."/>
            <person name="Pohl T."/>
            <person name="Merkel B.J."/>
            <person name="Hornburger P."/>
            <person name="Mueller R.-W."/>
            <person name="Bruemmer F."/>
            <person name="Labrenz M."/>
            <person name="Spormann A.M."/>
            <person name="Op Den Camp H."/>
            <person name="Overmann J."/>
            <person name="Amann R."/>
            <person name="Jetten M.S.M."/>
            <person name="Mascher T."/>
            <person name="Medema M.H."/>
            <person name="Devos D.P."/>
            <person name="Kaster A.-K."/>
            <person name="Ovreas L."/>
            <person name="Rohde M."/>
            <person name="Galperin M.Y."/>
            <person name="Jogler C."/>
        </authorList>
    </citation>
    <scope>NUCLEOTIDE SEQUENCE [LARGE SCALE GENOMIC DNA]</scope>
    <source>
        <strain evidence="2 3">Pan14r</strain>
    </source>
</reference>
<evidence type="ECO:0000313" key="3">
    <source>
        <dbReference type="Proteomes" id="UP000317238"/>
    </source>
</evidence>
<protein>
    <recommendedName>
        <fullName evidence="4">Plasmid stabilization system protein</fullName>
    </recommendedName>
</protein>
<dbReference type="InterPro" id="IPR007712">
    <property type="entry name" value="RelE/ParE_toxin"/>
</dbReference>
<proteinExistence type="predicted"/>
<keyword evidence="1" id="KW-1277">Toxin-antitoxin system</keyword>
<dbReference type="InterPro" id="IPR035093">
    <property type="entry name" value="RelE/ParE_toxin_dom_sf"/>
</dbReference>
<dbReference type="Pfam" id="PF05016">
    <property type="entry name" value="ParE_toxin"/>
    <property type="match status" value="1"/>
</dbReference>
<evidence type="ECO:0000313" key="2">
    <source>
        <dbReference type="EMBL" id="TWT72654.1"/>
    </source>
</evidence>
<sequence>MIVQLSDDAERDLLAGIVFYDANDRPAGDYFFESLTADLRSLAVLGGVHSMRHDYHCMSASRFPYAVYYEVRSDVVLVVAILDERRNPDWIAERLRNG</sequence>
<gene>
    <name evidence="2" type="ORF">Pan14r_49740</name>
</gene>
<dbReference type="EMBL" id="SJPL01000001">
    <property type="protein sequence ID" value="TWT72654.1"/>
    <property type="molecule type" value="Genomic_DNA"/>
</dbReference>
<comment type="caution">
    <text evidence="2">The sequence shown here is derived from an EMBL/GenBank/DDBJ whole genome shotgun (WGS) entry which is preliminary data.</text>
</comment>
<dbReference type="Gene3D" id="3.30.2310.20">
    <property type="entry name" value="RelE-like"/>
    <property type="match status" value="1"/>
</dbReference>